<dbReference type="EMBL" id="EQ974514">
    <property type="protein sequence ID" value="EEF28975.1"/>
    <property type="molecule type" value="Genomic_DNA"/>
</dbReference>
<dbReference type="AlphaFoldDB" id="B9T583"/>
<name>B9T583_RICCO</name>
<dbReference type="Proteomes" id="UP000008311">
    <property type="component" value="Unassembled WGS sequence"/>
</dbReference>
<evidence type="ECO:0000313" key="2">
    <source>
        <dbReference type="EMBL" id="EEF28975.1"/>
    </source>
</evidence>
<organism evidence="2 3">
    <name type="scientific">Ricinus communis</name>
    <name type="common">Castor bean</name>
    <dbReference type="NCBI Taxonomy" id="3988"/>
    <lineage>
        <taxon>Eukaryota</taxon>
        <taxon>Viridiplantae</taxon>
        <taxon>Streptophyta</taxon>
        <taxon>Embryophyta</taxon>
        <taxon>Tracheophyta</taxon>
        <taxon>Spermatophyta</taxon>
        <taxon>Magnoliopsida</taxon>
        <taxon>eudicotyledons</taxon>
        <taxon>Gunneridae</taxon>
        <taxon>Pentapetalae</taxon>
        <taxon>rosids</taxon>
        <taxon>fabids</taxon>
        <taxon>Malpighiales</taxon>
        <taxon>Euphorbiaceae</taxon>
        <taxon>Acalyphoideae</taxon>
        <taxon>Acalypheae</taxon>
        <taxon>Ricinus</taxon>
    </lineage>
</organism>
<evidence type="ECO:0000256" key="1">
    <source>
        <dbReference type="SAM" id="MobiDB-lite"/>
    </source>
</evidence>
<reference evidence="3" key="1">
    <citation type="journal article" date="2010" name="Nat. Biotechnol.">
        <title>Draft genome sequence of the oilseed species Ricinus communis.</title>
        <authorList>
            <person name="Chan A.P."/>
            <person name="Crabtree J."/>
            <person name="Zhao Q."/>
            <person name="Lorenzi H."/>
            <person name="Orvis J."/>
            <person name="Puiu D."/>
            <person name="Melake-Berhan A."/>
            <person name="Jones K.M."/>
            <person name="Redman J."/>
            <person name="Chen G."/>
            <person name="Cahoon E.B."/>
            <person name="Gedil M."/>
            <person name="Stanke M."/>
            <person name="Haas B.J."/>
            <person name="Wortman J.R."/>
            <person name="Fraser-Liggett C.M."/>
            <person name="Ravel J."/>
            <person name="Rabinowicz P.D."/>
        </authorList>
    </citation>
    <scope>NUCLEOTIDE SEQUENCE [LARGE SCALE GENOMIC DNA]</scope>
    <source>
        <strain evidence="3">cv. Hale</strain>
    </source>
</reference>
<protein>
    <submittedName>
        <fullName evidence="2">Uncharacterized protein</fullName>
    </submittedName>
</protein>
<feature type="compositionally biased region" description="Basic and acidic residues" evidence="1">
    <location>
        <begin position="50"/>
        <end position="67"/>
    </location>
</feature>
<keyword evidence="3" id="KW-1185">Reference proteome</keyword>
<sequence>MNLEIKVELMLQGRTRTGNYCRYCGNDNRITTSVDKGKVVQRADNNNTTKPREPGHRSNECSKRKKQ</sequence>
<gene>
    <name evidence="2" type="ORF">RCOM_0069110</name>
</gene>
<evidence type="ECO:0000313" key="3">
    <source>
        <dbReference type="Proteomes" id="UP000008311"/>
    </source>
</evidence>
<feature type="region of interest" description="Disordered" evidence="1">
    <location>
        <begin position="35"/>
        <end position="67"/>
    </location>
</feature>
<dbReference type="InParanoid" id="B9T583"/>
<accession>B9T583</accession>
<proteinExistence type="predicted"/>